<reference evidence="2" key="1">
    <citation type="submission" date="2016-11" db="EMBL/GenBank/DDBJ databases">
        <title>Complete genome sequence of Virgibacillus pantothenticus 21D, a halophilic bacterium isolated from the deep hypersaline anoxic basin Discovery in the Mediterranean Sea.</title>
        <authorList>
            <person name="Zeaiter Z."/>
            <person name="Booth J.M."/>
            <person name="Prosdocimi E.M."/>
            <person name="Mapelli F."/>
            <person name="Fusi M."/>
            <person name="Daffonchio D."/>
            <person name="Borin S."/>
            <person name="Crotti E."/>
        </authorList>
    </citation>
    <scope>NUCLEOTIDE SEQUENCE [LARGE SCALE GENOMIC DNA]</scope>
    <source>
        <strain evidence="2">21D</strain>
    </source>
</reference>
<dbReference type="InterPro" id="IPR019644">
    <property type="entry name" value="DUF2508"/>
</dbReference>
<evidence type="ECO:0000313" key="1">
    <source>
        <dbReference type="EMBL" id="AUJ24486.1"/>
    </source>
</evidence>
<dbReference type="KEGG" id="vpn:A21D_01403"/>
<evidence type="ECO:0000313" key="2">
    <source>
        <dbReference type="Proteomes" id="UP000234237"/>
    </source>
</evidence>
<evidence type="ECO:0008006" key="3">
    <source>
        <dbReference type="Google" id="ProtNLM"/>
    </source>
</evidence>
<name>A0A2K9IXK1_9BACI</name>
<gene>
    <name evidence="1" type="ORF">A21D_01403</name>
</gene>
<dbReference type="EMBL" id="CP018622">
    <property type="protein sequence ID" value="AUJ24486.1"/>
    <property type="molecule type" value="Genomic_DNA"/>
</dbReference>
<proteinExistence type="predicted"/>
<sequence length="70" mass="8608">MAKKIKKRDVDRELLNTLKELELEWKQIESIVSRSVEFTLEGNYWERVARAKYMYLLKEARHRKLRADFH</sequence>
<dbReference type="Proteomes" id="UP000234237">
    <property type="component" value="Chromosome"/>
</dbReference>
<protein>
    <recommendedName>
        <fullName evidence="3">DUF2508 domain-containing protein</fullName>
    </recommendedName>
</protein>
<dbReference type="STRING" id="302167.GCA_900166595_00016"/>
<dbReference type="AlphaFoldDB" id="A0A2K9IXK1"/>
<dbReference type="Pfam" id="PF10704">
    <property type="entry name" value="DUF2508"/>
    <property type="match status" value="1"/>
</dbReference>
<accession>A0A2K9IXK1</accession>
<dbReference type="RefSeq" id="WP_077701769.1">
    <property type="nucleotide sequence ID" value="NZ_CP018622.1"/>
</dbReference>
<organism evidence="1 2">
    <name type="scientific">Virgibacillus dokdonensis</name>
    <dbReference type="NCBI Taxonomy" id="302167"/>
    <lineage>
        <taxon>Bacteria</taxon>
        <taxon>Bacillati</taxon>
        <taxon>Bacillota</taxon>
        <taxon>Bacilli</taxon>
        <taxon>Bacillales</taxon>
        <taxon>Bacillaceae</taxon>
        <taxon>Virgibacillus</taxon>
    </lineage>
</organism>